<evidence type="ECO:0000259" key="1">
    <source>
        <dbReference type="Pfam" id="PF25837"/>
    </source>
</evidence>
<dbReference type="Pfam" id="PF25839">
    <property type="entry name" value="Apionate_lact_C"/>
    <property type="match status" value="1"/>
</dbReference>
<dbReference type="Pfam" id="PF25837">
    <property type="entry name" value="Apionate_lact_N"/>
    <property type="match status" value="1"/>
</dbReference>
<dbReference type="RefSeq" id="WP_139251330.1">
    <property type="nucleotide sequence ID" value="NZ_FQUP01000001.1"/>
</dbReference>
<evidence type="ECO:0000313" key="5">
    <source>
        <dbReference type="Proteomes" id="UP000184485"/>
    </source>
</evidence>
<organism evidence="4 5">
    <name type="scientific">Kaistia soli DSM 19436</name>
    <dbReference type="NCBI Taxonomy" id="1122133"/>
    <lineage>
        <taxon>Bacteria</taxon>
        <taxon>Pseudomonadati</taxon>
        <taxon>Pseudomonadota</taxon>
        <taxon>Alphaproteobacteria</taxon>
        <taxon>Hyphomicrobiales</taxon>
        <taxon>Kaistiaceae</taxon>
        <taxon>Kaistia</taxon>
    </lineage>
</organism>
<gene>
    <name evidence="4" type="ORF">SAMN02745157_1038</name>
</gene>
<name>A0A1M4WQ95_9HYPH</name>
<dbReference type="EMBL" id="FQUP01000001">
    <property type="protein sequence ID" value="SHE83347.1"/>
    <property type="molecule type" value="Genomic_DNA"/>
</dbReference>
<dbReference type="InterPro" id="IPR058787">
    <property type="entry name" value="ApnL_M"/>
</dbReference>
<dbReference type="OrthoDB" id="931854at2"/>
<evidence type="ECO:0000259" key="3">
    <source>
        <dbReference type="Pfam" id="PF25839"/>
    </source>
</evidence>
<dbReference type="STRING" id="1122133.SAMN02745157_1038"/>
<reference evidence="4 5" key="1">
    <citation type="submission" date="2016-11" db="EMBL/GenBank/DDBJ databases">
        <authorList>
            <person name="Jaros S."/>
            <person name="Januszkiewicz K."/>
            <person name="Wedrychowicz H."/>
        </authorList>
    </citation>
    <scope>NUCLEOTIDE SEQUENCE [LARGE SCALE GENOMIC DNA]</scope>
    <source>
        <strain evidence="4 5">DSM 19436</strain>
    </source>
</reference>
<dbReference type="InterPro" id="IPR058788">
    <property type="entry name" value="ApnL_N"/>
</dbReference>
<feature type="domain" description="D-apionate lactonase TIM barrel" evidence="2">
    <location>
        <begin position="296"/>
        <end position="550"/>
    </location>
</feature>
<dbReference type="Pfam" id="PF25838">
    <property type="entry name" value="Apionate_lact_M"/>
    <property type="match status" value="1"/>
</dbReference>
<feature type="domain" description="D-apionate lactonase N-terminal" evidence="1">
    <location>
        <begin position="10"/>
        <end position="231"/>
    </location>
</feature>
<evidence type="ECO:0000259" key="2">
    <source>
        <dbReference type="Pfam" id="PF25838"/>
    </source>
</evidence>
<proteinExistence type="predicted"/>
<feature type="domain" description="D-apionate lactonase C-terminal" evidence="3">
    <location>
        <begin position="560"/>
        <end position="630"/>
    </location>
</feature>
<dbReference type="Proteomes" id="UP000184485">
    <property type="component" value="Unassembled WGS sequence"/>
</dbReference>
<keyword evidence="5" id="KW-1185">Reference proteome</keyword>
<dbReference type="InterPro" id="IPR058789">
    <property type="entry name" value="ApnL_C"/>
</dbReference>
<accession>A0A1M4WQ95</accession>
<evidence type="ECO:0000313" key="4">
    <source>
        <dbReference type="EMBL" id="SHE83347.1"/>
    </source>
</evidence>
<sequence>MGDVRSQIFACGTAEPAGIVRRLQSGPLSLDIEGGAVRAVRWQGVEVVRGVICLVRDAHWGTYPAEAASEDTTIEDEAFHYERRFSVADGAADCRFIVAADQPGTLDILAEITARRRLATNRAGLTLLHPIAAVAGAPVTLHHIDGSREDTRFPERIQPAQPAFDIVGIEHVVDGVAVVIDFVGDVFEMEDQRNWTDASFKTYCRPLDLPTPYQLEVGSTLQQRITIRCSGELQPGRPANAAADGLTLGLPGGVLPEVVLALDANEPIAPGTADLIATARVRSIALRLADDIDAGRLAALRPHIGHRDLTIEAVVAEGEDPSSALAGLRQRLDSAGIVAHRVLALPAPYLASHQPSGPWPPGATPHDAAMAARAAFPDAQIGGGMLTSFTEFNRCPPDPSLSDFVSHGTTAIVHAADDRSVMETLEALPAIFQSAAALAPGRPYRLGLISIGMRSNAYGPEREPDPEGRRLAMAKVDPRQRGLFAASFAVGAMSATEGSVVEAMALASATGPFGMIRSAASWPQPYFDDHAEAIVYPLFHVMRALAGLAGLPRCQVGGLPAGIAAVATNTMIVLANLTAEVRELVLPWRANIRLLDTSSFMAAAADPLWLDRPGDTADQITLGAYSVAFLTFTGDHP</sequence>
<protein>
    <submittedName>
        <fullName evidence="4">Uncharacterized protein</fullName>
    </submittedName>
</protein>
<dbReference type="AlphaFoldDB" id="A0A1M4WQ95"/>